<feature type="compositionally biased region" description="Low complexity" evidence="1">
    <location>
        <begin position="225"/>
        <end position="234"/>
    </location>
</feature>
<evidence type="ECO:0000259" key="2">
    <source>
        <dbReference type="Pfam" id="PF11223"/>
    </source>
</evidence>
<feature type="domain" description="DUF3020" evidence="2">
    <location>
        <begin position="40"/>
        <end position="88"/>
    </location>
</feature>
<dbReference type="Proteomes" id="UP001479436">
    <property type="component" value="Unassembled WGS sequence"/>
</dbReference>
<evidence type="ECO:0000256" key="1">
    <source>
        <dbReference type="SAM" id="MobiDB-lite"/>
    </source>
</evidence>
<protein>
    <recommendedName>
        <fullName evidence="2">DUF3020 domain-containing protein</fullName>
    </recommendedName>
</protein>
<gene>
    <name evidence="3" type="ORF">K7432_013448</name>
</gene>
<dbReference type="InterPro" id="IPR021386">
    <property type="entry name" value="SPP41_DUF3020"/>
</dbReference>
<comment type="caution">
    <text evidence="3">The sequence shown here is derived from an EMBL/GenBank/DDBJ whole genome shotgun (WGS) entry which is preliminary data.</text>
</comment>
<name>A0ABR2WJA8_9FUNG</name>
<sequence>MTPIQVKVEENSPASPNSCNDAKVSKVMDEALLEKMRAENRERKKKWRQQNEERNKDNDLRCRVNKRANKLFGPGPSDHKTRWVEEEFKKRQQKRKEKERRKLMVSGTSTLDSNHIMMNGQVSLPSAPLTGLVHMHDSPGHGYINPSQYSNMGVPISIPLSFPGNGMNPMRLINMNGHMAGNHSPNLPNVTNTSTLNGISLMGPILPLPNNAAAFKYAISPNPTTHSPTNPSLSAPALAKNAGPTPLKSESASCAPDYPMDAVMTLMQLNSGWQGCNRDVRSN</sequence>
<feature type="compositionally biased region" description="Basic and acidic residues" evidence="1">
    <location>
        <begin position="49"/>
        <end position="62"/>
    </location>
</feature>
<feature type="region of interest" description="Disordered" evidence="1">
    <location>
        <begin position="225"/>
        <end position="254"/>
    </location>
</feature>
<feature type="compositionally biased region" description="Basic and acidic residues" evidence="1">
    <location>
        <begin position="23"/>
        <end position="42"/>
    </location>
</feature>
<dbReference type="EMBL" id="JASJQH010001334">
    <property type="protein sequence ID" value="KAK9761561.1"/>
    <property type="molecule type" value="Genomic_DNA"/>
</dbReference>
<evidence type="ECO:0000313" key="3">
    <source>
        <dbReference type="EMBL" id="KAK9761561.1"/>
    </source>
</evidence>
<feature type="region of interest" description="Disordered" evidence="1">
    <location>
        <begin position="1"/>
        <end position="62"/>
    </location>
</feature>
<accession>A0ABR2WJA8</accession>
<dbReference type="Pfam" id="PF11223">
    <property type="entry name" value="DUF3020"/>
    <property type="match status" value="1"/>
</dbReference>
<reference evidence="3 4" key="1">
    <citation type="submission" date="2023-04" db="EMBL/GenBank/DDBJ databases">
        <title>Genome of Basidiobolus ranarum AG-B5.</title>
        <authorList>
            <person name="Stajich J.E."/>
            <person name="Carter-House D."/>
            <person name="Gryganskyi A."/>
        </authorList>
    </citation>
    <scope>NUCLEOTIDE SEQUENCE [LARGE SCALE GENOMIC DNA]</scope>
    <source>
        <strain evidence="3 4">AG-B5</strain>
    </source>
</reference>
<organism evidence="3 4">
    <name type="scientific">Basidiobolus ranarum</name>
    <dbReference type="NCBI Taxonomy" id="34480"/>
    <lineage>
        <taxon>Eukaryota</taxon>
        <taxon>Fungi</taxon>
        <taxon>Fungi incertae sedis</taxon>
        <taxon>Zoopagomycota</taxon>
        <taxon>Entomophthoromycotina</taxon>
        <taxon>Basidiobolomycetes</taxon>
        <taxon>Basidiobolales</taxon>
        <taxon>Basidiobolaceae</taxon>
        <taxon>Basidiobolus</taxon>
    </lineage>
</organism>
<evidence type="ECO:0000313" key="4">
    <source>
        <dbReference type="Proteomes" id="UP001479436"/>
    </source>
</evidence>
<keyword evidence="4" id="KW-1185">Reference proteome</keyword>
<proteinExistence type="predicted"/>